<dbReference type="AlphaFoldDB" id="A0A131YC72"/>
<reference evidence="1" key="1">
    <citation type="journal article" date="2016" name="Ticks Tick Borne Dis.">
        <title>De novo assembly and annotation of the salivary gland transcriptome of Rhipicephalus appendiculatus male and female ticks during blood feeding.</title>
        <authorList>
            <person name="de Castro M.H."/>
            <person name="de Klerk D."/>
            <person name="Pienaar R."/>
            <person name="Latif A.A."/>
            <person name="Rees D.J."/>
            <person name="Mans B.J."/>
        </authorList>
    </citation>
    <scope>NUCLEOTIDE SEQUENCE</scope>
    <source>
        <tissue evidence="1">Salivary glands</tissue>
    </source>
</reference>
<proteinExistence type="predicted"/>
<evidence type="ECO:0000313" key="1">
    <source>
        <dbReference type="EMBL" id="JAP76138.1"/>
    </source>
</evidence>
<dbReference type="EMBL" id="GEDV01012419">
    <property type="protein sequence ID" value="JAP76138.1"/>
    <property type="molecule type" value="Transcribed_RNA"/>
</dbReference>
<name>A0A131YC72_RHIAP</name>
<accession>A0A131YC72</accession>
<protein>
    <submittedName>
        <fullName evidence="1">Uncharacterized protein</fullName>
    </submittedName>
</protein>
<sequence>MARVMYISETSEVASTHHRLKCRVSRVCFATSCGKTHCNRDKNARNKCYDNPDVISSPLVSNSLDTFAFCNSRTPDSTIQKCSCSANKGSRAP</sequence>
<organism evidence="1">
    <name type="scientific">Rhipicephalus appendiculatus</name>
    <name type="common">Brown ear tick</name>
    <dbReference type="NCBI Taxonomy" id="34631"/>
    <lineage>
        <taxon>Eukaryota</taxon>
        <taxon>Metazoa</taxon>
        <taxon>Ecdysozoa</taxon>
        <taxon>Arthropoda</taxon>
        <taxon>Chelicerata</taxon>
        <taxon>Arachnida</taxon>
        <taxon>Acari</taxon>
        <taxon>Parasitiformes</taxon>
        <taxon>Ixodida</taxon>
        <taxon>Ixodoidea</taxon>
        <taxon>Ixodidae</taxon>
        <taxon>Rhipicephalinae</taxon>
        <taxon>Rhipicephalus</taxon>
        <taxon>Rhipicephalus</taxon>
    </lineage>
</organism>